<evidence type="ECO:0000313" key="3">
    <source>
        <dbReference type="Proteomes" id="UP000321822"/>
    </source>
</evidence>
<dbReference type="PANTHER" id="PTHR32419">
    <property type="entry name" value="GLUTATHIONYL-HYDROQUINONE REDUCTASE"/>
    <property type="match status" value="1"/>
</dbReference>
<organism evidence="2 3">
    <name type="scientific">Colwellia demingiae</name>
    <dbReference type="NCBI Taxonomy" id="89401"/>
    <lineage>
        <taxon>Bacteria</taxon>
        <taxon>Pseudomonadati</taxon>
        <taxon>Pseudomonadota</taxon>
        <taxon>Gammaproteobacteria</taxon>
        <taxon>Alteromonadales</taxon>
        <taxon>Colwelliaceae</taxon>
        <taxon>Colwellia</taxon>
    </lineage>
</organism>
<protein>
    <submittedName>
        <fullName evidence="2">Glutathione-dependent reductase</fullName>
    </submittedName>
</protein>
<dbReference type="GO" id="GO:0004364">
    <property type="term" value="F:glutathione transferase activity"/>
    <property type="evidence" value="ECO:0007669"/>
    <property type="project" value="InterPro"/>
</dbReference>
<keyword evidence="3" id="KW-1185">Reference proteome</keyword>
<dbReference type="InterPro" id="IPR010987">
    <property type="entry name" value="Glutathione-S-Trfase_C-like"/>
</dbReference>
<dbReference type="OrthoDB" id="9769158at2"/>
<dbReference type="Pfam" id="PF13409">
    <property type="entry name" value="GST_N_2"/>
    <property type="match status" value="1"/>
</dbReference>
<dbReference type="SUPFAM" id="SSF47616">
    <property type="entry name" value="GST C-terminal domain-like"/>
    <property type="match status" value="1"/>
</dbReference>
<dbReference type="RefSeq" id="WP_146783173.1">
    <property type="nucleotide sequence ID" value="NZ_VOLT01000001.1"/>
</dbReference>
<dbReference type="PROSITE" id="PS50405">
    <property type="entry name" value="GST_CTER"/>
    <property type="match status" value="1"/>
</dbReference>
<dbReference type="Proteomes" id="UP000321822">
    <property type="component" value="Unassembled WGS sequence"/>
</dbReference>
<dbReference type="Gene3D" id="3.40.30.10">
    <property type="entry name" value="Glutaredoxin"/>
    <property type="match status" value="1"/>
</dbReference>
<dbReference type="InterPro" id="IPR036249">
    <property type="entry name" value="Thioredoxin-like_sf"/>
</dbReference>
<dbReference type="EMBL" id="VOLT01000001">
    <property type="protein sequence ID" value="TWX72157.1"/>
    <property type="molecule type" value="Genomic_DNA"/>
</dbReference>
<dbReference type="InterPro" id="IPR016639">
    <property type="entry name" value="GST_Omega/GSH"/>
</dbReference>
<sequence length="311" mass="35948">MAYMKQGLWQSSGDLSELQHVDIFNEFSTLEKGRFHLYVSYGCPFAHRTMLVISLLGLAEYVSISSIAPLKDNSGWEFSDEHSDPLKSRRYLYQVYQDAKQDYSGRVSVPVLWDKKLNIIVSNDSLGISKWLAKQDVSRSRVDLIPEQDKEKIEEQCQWINTHINTLPFKAGFTNEQNQYEAATLAFFDNLKVLDNKLAQHQYYNGVDISLSDLLIILTLVQLELVYATHFKLNYQPLSHFENIYKYLTHLMSYQAIRSTFHIGFIKTTYFAGQPEINPSRLITKGPIVNWLDNSEKRFPFFDVSTVSNDA</sequence>
<dbReference type="Gene3D" id="1.20.1050.10">
    <property type="match status" value="1"/>
</dbReference>
<dbReference type="AlphaFoldDB" id="A0A5C6QTR6"/>
<proteinExistence type="predicted"/>
<name>A0A5C6QTR6_9GAMM</name>
<evidence type="ECO:0000313" key="2">
    <source>
        <dbReference type="EMBL" id="TWX72157.1"/>
    </source>
</evidence>
<gene>
    <name evidence="2" type="ORF">ESZ36_02755</name>
</gene>
<dbReference type="PANTHER" id="PTHR32419:SF6">
    <property type="entry name" value="GLUTATHIONE S-TRANSFERASE OMEGA-LIKE 1-RELATED"/>
    <property type="match status" value="1"/>
</dbReference>
<dbReference type="InterPro" id="IPR004045">
    <property type="entry name" value="Glutathione_S-Trfase_N"/>
</dbReference>
<evidence type="ECO:0000259" key="1">
    <source>
        <dbReference type="PROSITE" id="PS50405"/>
    </source>
</evidence>
<comment type="caution">
    <text evidence="2">The sequence shown here is derived from an EMBL/GenBank/DDBJ whole genome shotgun (WGS) entry which is preliminary data.</text>
</comment>
<dbReference type="InterPro" id="IPR036282">
    <property type="entry name" value="Glutathione-S-Trfase_C_sf"/>
</dbReference>
<reference evidence="2 3" key="1">
    <citation type="submission" date="2019-07" db="EMBL/GenBank/DDBJ databases">
        <title>Genomes of sea-ice associated Colwellia species.</title>
        <authorList>
            <person name="Bowman J.P."/>
        </authorList>
    </citation>
    <scope>NUCLEOTIDE SEQUENCE [LARGE SCALE GENOMIC DNA]</scope>
    <source>
        <strain evidence="2 3">ACAM 459</strain>
    </source>
</reference>
<dbReference type="SUPFAM" id="SSF52833">
    <property type="entry name" value="Thioredoxin-like"/>
    <property type="match status" value="1"/>
</dbReference>
<feature type="domain" description="GST C-terminal" evidence="1">
    <location>
        <begin position="135"/>
        <end position="270"/>
    </location>
</feature>
<dbReference type="GO" id="GO:0005737">
    <property type="term" value="C:cytoplasm"/>
    <property type="evidence" value="ECO:0007669"/>
    <property type="project" value="TreeGrafter"/>
</dbReference>
<accession>A0A5C6QTR6</accession>